<dbReference type="PANTHER" id="PTHR19143:SF327">
    <property type="entry name" value="FI21813P1-RELATED"/>
    <property type="match status" value="1"/>
</dbReference>
<evidence type="ECO:0000256" key="1">
    <source>
        <dbReference type="ARBA" id="ARBA00023157"/>
    </source>
</evidence>
<gene>
    <name evidence="4" type="ORF">EGW08_011011</name>
</gene>
<dbReference type="PROSITE" id="PS00514">
    <property type="entry name" value="FIBRINOGEN_C_1"/>
    <property type="match status" value="1"/>
</dbReference>
<dbReference type="EMBL" id="RQTK01000349">
    <property type="protein sequence ID" value="RUS81217.1"/>
    <property type="molecule type" value="Genomic_DNA"/>
</dbReference>
<dbReference type="Proteomes" id="UP000271974">
    <property type="component" value="Unassembled WGS sequence"/>
</dbReference>
<feature type="domain" description="Fibrinogen C-terminal" evidence="3">
    <location>
        <begin position="416"/>
        <end position="632"/>
    </location>
</feature>
<dbReference type="OrthoDB" id="7972392at2759"/>
<feature type="coiled-coil region" evidence="2">
    <location>
        <begin position="274"/>
        <end position="301"/>
    </location>
</feature>
<reference evidence="4 5" key="1">
    <citation type="submission" date="2019-01" db="EMBL/GenBank/DDBJ databases">
        <title>A draft genome assembly of the solar-powered sea slug Elysia chlorotica.</title>
        <authorList>
            <person name="Cai H."/>
            <person name="Li Q."/>
            <person name="Fang X."/>
            <person name="Li J."/>
            <person name="Curtis N.E."/>
            <person name="Altenburger A."/>
            <person name="Shibata T."/>
            <person name="Feng M."/>
            <person name="Maeda T."/>
            <person name="Schwartz J.A."/>
            <person name="Shigenobu S."/>
            <person name="Lundholm N."/>
            <person name="Nishiyama T."/>
            <person name="Yang H."/>
            <person name="Hasebe M."/>
            <person name="Li S."/>
            <person name="Pierce S.K."/>
            <person name="Wang J."/>
        </authorList>
    </citation>
    <scope>NUCLEOTIDE SEQUENCE [LARGE SCALE GENOMIC DNA]</scope>
    <source>
        <strain evidence="4">EC2010</strain>
        <tissue evidence="4">Whole organism of an adult</tissue>
    </source>
</reference>
<name>A0A3S1BDS1_ELYCH</name>
<dbReference type="SUPFAM" id="SSF56496">
    <property type="entry name" value="Fibrinogen C-terminal domain-like"/>
    <property type="match status" value="1"/>
</dbReference>
<dbReference type="InterPro" id="IPR014716">
    <property type="entry name" value="Fibrinogen_a/b/g_C_1"/>
</dbReference>
<evidence type="ECO:0000313" key="5">
    <source>
        <dbReference type="Proteomes" id="UP000271974"/>
    </source>
</evidence>
<dbReference type="PROSITE" id="PS51406">
    <property type="entry name" value="FIBRINOGEN_C_2"/>
    <property type="match status" value="1"/>
</dbReference>
<dbReference type="PANTHER" id="PTHR19143">
    <property type="entry name" value="FIBRINOGEN/TENASCIN/ANGIOPOEITIN"/>
    <property type="match status" value="1"/>
</dbReference>
<protein>
    <recommendedName>
        <fullName evidence="3">Fibrinogen C-terminal domain-containing protein</fullName>
    </recommendedName>
</protein>
<dbReference type="CDD" id="cd00087">
    <property type="entry name" value="FReD"/>
    <property type="match status" value="1"/>
</dbReference>
<proteinExistence type="predicted"/>
<sequence>MNIVLVSNLPNMECSVYIFTVMLFAVYSQGLKLSLKRHPPAVLGTRSPCAVLTCGESVDSSVPSTPDQAHGISMARIQTIMAMAVFKTVSPGSGASTTDTEDKRHVLIGSVTSQAPSLTSVANGRKLDGLLEAGRASLRVELVKQVDCEAEFTCQVQGVDTQGREVVRSTSLVQLSAQTADRADGGSLVPVVSLQLLASLQQLVSQAVNGLESSMENKLKSLEGKIDQLEANLNVKSDSFENKIEDKIYNLEKVINSKSDSLQEKFHARSDTFERHLDNKLDSLENRIEDKIDNNNNLNRLMQLDFKVSTELAQFRSEARADIMDSLEIMTDRFKTEQREALRNVSQSFESTLSNTSRLLDSLESDLDVLKAYGQANLATAKNQTEVLQEILVSREPQARCTLDDSSLSNKYPKIQSTQFQPTGCYNGMGDGKNQTHAPYVAMTHATLKREILCDTHTLGGGWIVIQRRTSAGENFYRSWQEYKDGFGDLTDNFWIGNEAIHNLTSMYRHEMRIDMTVDGQSVFAQYTSFRIEDETDNYRLRLGSYSGTVGEKTHDFGLSYHDNSQFSTYDKDNDKNSANCAVLYPGGWWYKSCIWSNLNGKWGVRGEGGIYWYTGDTPKYPTYTEMKVRRI</sequence>
<dbReference type="InterPro" id="IPR036056">
    <property type="entry name" value="Fibrinogen-like_C"/>
</dbReference>
<keyword evidence="2" id="KW-0175">Coiled coil</keyword>
<dbReference type="AlphaFoldDB" id="A0A3S1BDS1"/>
<evidence type="ECO:0000256" key="2">
    <source>
        <dbReference type="SAM" id="Coils"/>
    </source>
</evidence>
<dbReference type="Gene3D" id="3.90.215.10">
    <property type="entry name" value="Gamma Fibrinogen, chain A, domain 1"/>
    <property type="match status" value="1"/>
</dbReference>
<dbReference type="STRING" id="188477.A0A3S1BDS1"/>
<dbReference type="Pfam" id="PF00147">
    <property type="entry name" value="Fibrinogen_C"/>
    <property type="match status" value="1"/>
</dbReference>
<feature type="coiled-coil region" evidence="2">
    <location>
        <begin position="212"/>
        <end position="239"/>
    </location>
</feature>
<accession>A0A3S1BDS1</accession>
<dbReference type="InterPro" id="IPR020837">
    <property type="entry name" value="Fibrinogen_CS"/>
</dbReference>
<keyword evidence="1" id="KW-1015">Disulfide bond</keyword>
<dbReference type="Gene3D" id="1.20.120.20">
    <property type="entry name" value="Apolipoprotein"/>
    <property type="match status" value="1"/>
</dbReference>
<evidence type="ECO:0000313" key="4">
    <source>
        <dbReference type="EMBL" id="RUS81217.1"/>
    </source>
</evidence>
<dbReference type="InterPro" id="IPR050373">
    <property type="entry name" value="Fibrinogen_C-term_domain"/>
</dbReference>
<organism evidence="4 5">
    <name type="scientific">Elysia chlorotica</name>
    <name type="common">Eastern emerald elysia</name>
    <name type="synonym">Sea slug</name>
    <dbReference type="NCBI Taxonomy" id="188477"/>
    <lineage>
        <taxon>Eukaryota</taxon>
        <taxon>Metazoa</taxon>
        <taxon>Spiralia</taxon>
        <taxon>Lophotrochozoa</taxon>
        <taxon>Mollusca</taxon>
        <taxon>Gastropoda</taxon>
        <taxon>Heterobranchia</taxon>
        <taxon>Euthyneura</taxon>
        <taxon>Panpulmonata</taxon>
        <taxon>Sacoglossa</taxon>
        <taxon>Placobranchoidea</taxon>
        <taxon>Plakobranchidae</taxon>
        <taxon>Elysia</taxon>
    </lineage>
</organism>
<comment type="caution">
    <text evidence="4">The sequence shown here is derived from an EMBL/GenBank/DDBJ whole genome shotgun (WGS) entry which is preliminary data.</text>
</comment>
<dbReference type="InterPro" id="IPR002181">
    <property type="entry name" value="Fibrinogen_a/b/g_C_dom"/>
</dbReference>
<dbReference type="SMART" id="SM00186">
    <property type="entry name" value="FBG"/>
    <property type="match status" value="1"/>
</dbReference>
<dbReference type="GO" id="GO:0005615">
    <property type="term" value="C:extracellular space"/>
    <property type="evidence" value="ECO:0007669"/>
    <property type="project" value="TreeGrafter"/>
</dbReference>
<evidence type="ECO:0000259" key="3">
    <source>
        <dbReference type="PROSITE" id="PS51406"/>
    </source>
</evidence>
<keyword evidence="5" id="KW-1185">Reference proteome</keyword>